<organism evidence="1 2">
    <name type="scientific">Bremia lactucae</name>
    <name type="common">Lettuce downy mildew</name>
    <dbReference type="NCBI Taxonomy" id="4779"/>
    <lineage>
        <taxon>Eukaryota</taxon>
        <taxon>Sar</taxon>
        <taxon>Stramenopiles</taxon>
        <taxon>Oomycota</taxon>
        <taxon>Peronosporomycetes</taxon>
        <taxon>Peronosporales</taxon>
        <taxon>Peronosporaceae</taxon>
        <taxon>Bremia</taxon>
    </lineage>
</organism>
<reference evidence="1 2" key="1">
    <citation type="journal article" date="2021" name="Genome Biol.">
        <title>AFLAP: assembly-free linkage analysis pipeline using k-mers from genome sequencing data.</title>
        <authorList>
            <person name="Fletcher K."/>
            <person name="Zhang L."/>
            <person name="Gil J."/>
            <person name="Han R."/>
            <person name="Cavanaugh K."/>
            <person name="Michelmore R."/>
        </authorList>
    </citation>
    <scope>NUCLEOTIDE SEQUENCE [LARGE SCALE GENOMIC DNA]</scope>
    <source>
        <strain evidence="1 2">SF5</strain>
    </source>
</reference>
<accession>A0A976IFP3</accession>
<protein>
    <submittedName>
        <fullName evidence="1">Uncharacterized protein</fullName>
    </submittedName>
</protein>
<sequence length="75" mass="8344">MTTTCGSRSSMLFAHQTETFQPKRCDALSVKTKQLDVNDLCSRRLQEIICVLRVSRIGSGISSSLYRGPELLPDP</sequence>
<dbReference type="KEGG" id="blac:94345420"/>
<dbReference type="EMBL" id="SHOA02000010">
    <property type="protein sequence ID" value="TDH70172.1"/>
    <property type="molecule type" value="Genomic_DNA"/>
</dbReference>
<name>A0A976IFP3_BRELC</name>
<dbReference type="Proteomes" id="UP000294530">
    <property type="component" value="Unassembled WGS sequence"/>
</dbReference>
<gene>
    <name evidence="1" type="ORF">CCR75_001647</name>
</gene>
<comment type="caution">
    <text evidence="1">The sequence shown here is derived from an EMBL/GenBank/DDBJ whole genome shotgun (WGS) entry which is preliminary data.</text>
</comment>
<evidence type="ECO:0000313" key="2">
    <source>
        <dbReference type="Proteomes" id="UP000294530"/>
    </source>
</evidence>
<proteinExistence type="predicted"/>
<dbReference type="AlphaFoldDB" id="A0A976IFP3"/>
<keyword evidence="2" id="KW-1185">Reference proteome</keyword>
<evidence type="ECO:0000313" key="1">
    <source>
        <dbReference type="EMBL" id="TDH70172.1"/>
    </source>
</evidence>
<dbReference type="RefSeq" id="XP_067819671.1">
    <property type="nucleotide sequence ID" value="XM_067959749.1"/>
</dbReference>
<dbReference type="GeneID" id="94345420"/>